<feature type="compositionally biased region" description="Pro residues" evidence="9">
    <location>
        <begin position="840"/>
        <end position="852"/>
    </location>
</feature>
<organism evidence="14 15">
    <name type="scientific">Peltaster fructicola</name>
    <dbReference type="NCBI Taxonomy" id="286661"/>
    <lineage>
        <taxon>Eukaryota</taxon>
        <taxon>Fungi</taxon>
        <taxon>Dikarya</taxon>
        <taxon>Ascomycota</taxon>
        <taxon>Pezizomycotina</taxon>
        <taxon>Dothideomycetes</taxon>
        <taxon>Dothideomycetes incertae sedis</taxon>
        <taxon>Peltaster</taxon>
    </lineage>
</organism>
<feature type="compositionally biased region" description="Basic and acidic residues" evidence="9">
    <location>
        <begin position="1222"/>
        <end position="1231"/>
    </location>
</feature>
<feature type="transmembrane region" description="Helical" evidence="10">
    <location>
        <begin position="197"/>
        <end position="216"/>
    </location>
</feature>
<evidence type="ECO:0000256" key="6">
    <source>
        <dbReference type="ARBA" id="ARBA00022970"/>
    </source>
</evidence>
<keyword evidence="5 10" id="KW-0812">Transmembrane</keyword>
<feature type="compositionally biased region" description="Polar residues" evidence="9">
    <location>
        <begin position="661"/>
        <end position="712"/>
    </location>
</feature>
<dbReference type="SMART" id="SM00325">
    <property type="entry name" value="RhoGEF"/>
    <property type="match status" value="1"/>
</dbReference>
<feature type="compositionally biased region" description="Polar residues" evidence="9">
    <location>
        <begin position="827"/>
        <end position="839"/>
    </location>
</feature>
<feature type="compositionally biased region" description="Low complexity" evidence="9">
    <location>
        <begin position="648"/>
        <end position="660"/>
    </location>
</feature>
<dbReference type="SUPFAM" id="SSF50729">
    <property type="entry name" value="PH domain-like"/>
    <property type="match status" value="1"/>
</dbReference>
<evidence type="ECO:0000256" key="9">
    <source>
        <dbReference type="SAM" id="MobiDB-lite"/>
    </source>
</evidence>
<feature type="compositionally biased region" description="Polar residues" evidence="9">
    <location>
        <begin position="931"/>
        <end position="955"/>
    </location>
</feature>
<feature type="transmembrane region" description="Helical" evidence="10">
    <location>
        <begin position="165"/>
        <end position="185"/>
    </location>
</feature>
<feature type="compositionally biased region" description="Low complexity" evidence="9">
    <location>
        <begin position="718"/>
        <end position="731"/>
    </location>
</feature>
<feature type="compositionally biased region" description="Polar residues" evidence="9">
    <location>
        <begin position="1092"/>
        <end position="1101"/>
    </location>
</feature>
<feature type="compositionally biased region" description="Polar residues" evidence="9">
    <location>
        <begin position="1202"/>
        <end position="1221"/>
    </location>
</feature>
<feature type="transmembrane region" description="Helical" evidence="10">
    <location>
        <begin position="341"/>
        <end position="362"/>
    </location>
</feature>
<dbReference type="Proteomes" id="UP000503462">
    <property type="component" value="Chromosome 1"/>
</dbReference>
<protein>
    <submittedName>
        <fullName evidence="14">Uncharacterized protein</fullName>
    </submittedName>
</protein>
<dbReference type="InterPro" id="IPR035899">
    <property type="entry name" value="DBL_dom_sf"/>
</dbReference>
<feature type="transmembrane region" description="Helical" evidence="10">
    <location>
        <begin position="416"/>
        <end position="439"/>
    </location>
</feature>
<dbReference type="Pfam" id="PF00621">
    <property type="entry name" value="RhoGEF"/>
    <property type="match status" value="1"/>
</dbReference>
<dbReference type="PROSITE" id="PS50219">
    <property type="entry name" value="CNH"/>
    <property type="match status" value="1"/>
</dbReference>
<dbReference type="InterPro" id="IPR001849">
    <property type="entry name" value="PH_domain"/>
</dbReference>
<feature type="compositionally biased region" description="Low complexity" evidence="9">
    <location>
        <begin position="590"/>
        <end position="605"/>
    </location>
</feature>
<dbReference type="InterPro" id="IPR004840">
    <property type="entry name" value="Amino_acid_permease_CS"/>
</dbReference>
<dbReference type="SMART" id="SM00036">
    <property type="entry name" value="CNH"/>
    <property type="match status" value="1"/>
</dbReference>
<keyword evidence="15" id="KW-1185">Reference proteome</keyword>
<accession>A0A6H0XKJ2</accession>
<feature type="region of interest" description="Disordered" evidence="9">
    <location>
        <begin position="1060"/>
        <end position="1242"/>
    </location>
</feature>
<keyword evidence="4" id="KW-0344">Guanine-nucleotide releasing factor</keyword>
<evidence type="ECO:0000259" key="11">
    <source>
        <dbReference type="PROSITE" id="PS50003"/>
    </source>
</evidence>
<feature type="compositionally biased region" description="Polar residues" evidence="9">
    <location>
        <begin position="732"/>
        <end position="765"/>
    </location>
</feature>
<evidence type="ECO:0000256" key="2">
    <source>
        <dbReference type="ARBA" id="ARBA00022448"/>
    </source>
</evidence>
<feature type="region of interest" description="Disordered" evidence="9">
    <location>
        <begin position="621"/>
        <end position="1042"/>
    </location>
</feature>
<evidence type="ECO:0000256" key="8">
    <source>
        <dbReference type="ARBA" id="ARBA00023136"/>
    </source>
</evidence>
<feature type="transmembrane region" description="Helical" evidence="10">
    <location>
        <begin position="497"/>
        <end position="517"/>
    </location>
</feature>
<dbReference type="Gene3D" id="1.20.900.10">
    <property type="entry name" value="Dbl homology (DH) domain"/>
    <property type="match status" value="1"/>
</dbReference>
<evidence type="ECO:0000313" key="15">
    <source>
        <dbReference type="Proteomes" id="UP000503462"/>
    </source>
</evidence>
<evidence type="ECO:0000259" key="13">
    <source>
        <dbReference type="PROSITE" id="PS50219"/>
    </source>
</evidence>
<evidence type="ECO:0000256" key="1">
    <source>
        <dbReference type="ARBA" id="ARBA00004141"/>
    </source>
</evidence>
<dbReference type="PROSITE" id="PS50010">
    <property type="entry name" value="DH_2"/>
    <property type="match status" value="1"/>
</dbReference>
<dbReference type="SUPFAM" id="SSF48065">
    <property type="entry name" value="DBL homology domain (DH-domain)"/>
    <property type="match status" value="1"/>
</dbReference>
<dbReference type="Pfam" id="PF00780">
    <property type="entry name" value="CNH"/>
    <property type="match status" value="1"/>
</dbReference>
<keyword evidence="7 10" id="KW-1133">Transmembrane helix</keyword>
<feature type="domain" description="PH" evidence="11">
    <location>
        <begin position="1659"/>
        <end position="1829"/>
    </location>
</feature>
<feature type="compositionally biased region" description="Polar residues" evidence="9">
    <location>
        <begin position="998"/>
        <end position="1008"/>
    </location>
</feature>
<evidence type="ECO:0000256" key="4">
    <source>
        <dbReference type="ARBA" id="ARBA00022658"/>
    </source>
</evidence>
<feature type="compositionally biased region" description="Basic and acidic residues" evidence="9">
    <location>
        <begin position="1119"/>
        <end position="1128"/>
    </location>
</feature>
<dbReference type="Gene3D" id="1.20.1740.10">
    <property type="entry name" value="Amino acid/polyamine transporter I"/>
    <property type="match status" value="1"/>
</dbReference>
<evidence type="ECO:0000259" key="12">
    <source>
        <dbReference type="PROSITE" id="PS50010"/>
    </source>
</evidence>
<dbReference type="Pfam" id="PF23582">
    <property type="entry name" value="WHD_RGF3"/>
    <property type="match status" value="1"/>
</dbReference>
<feature type="transmembrane region" description="Helical" evidence="10">
    <location>
        <begin position="80"/>
        <end position="101"/>
    </location>
</feature>
<feature type="transmembrane region" description="Helical" evidence="10">
    <location>
        <begin position="459"/>
        <end position="476"/>
    </location>
</feature>
<dbReference type="GO" id="GO:0055085">
    <property type="term" value="P:transmembrane transport"/>
    <property type="evidence" value="ECO:0007669"/>
    <property type="project" value="InterPro"/>
</dbReference>
<feature type="transmembrane region" description="Helical" evidence="10">
    <location>
        <begin position="316"/>
        <end position="334"/>
    </location>
</feature>
<feature type="transmembrane region" description="Helical" evidence="10">
    <location>
        <begin position="53"/>
        <end position="74"/>
    </location>
</feature>
<evidence type="ECO:0000256" key="7">
    <source>
        <dbReference type="ARBA" id="ARBA00022989"/>
    </source>
</evidence>
<reference evidence="14 15" key="1">
    <citation type="journal article" date="2016" name="Sci. Rep.">
        <title>Peltaster fructicola genome reveals evolution from an invasive phytopathogen to an ectophytic parasite.</title>
        <authorList>
            <person name="Xu C."/>
            <person name="Chen H."/>
            <person name="Gleason M.L."/>
            <person name="Xu J.R."/>
            <person name="Liu H."/>
            <person name="Zhang R."/>
            <person name="Sun G."/>
        </authorList>
    </citation>
    <scope>NUCLEOTIDE SEQUENCE [LARGE SCALE GENOMIC DNA]</scope>
    <source>
        <strain evidence="14 15">LNHT1506</strain>
    </source>
</reference>
<keyword evidence="3" id="KW-0597">Phosphoprotein</keyword>
<proteinExistence type="predicted"/>
<keyword evidence="6" id="KW-0029">Amino-acid transport</keyword>
<dbReference type="Gene3D" id="2.30.29.30">
    <property type="entry name" value="Pleckstrin-homology domain (PH domain)/Phosphotyrosine-binding domain (PTB)"/>
    <property type="match status" value="1"/>
</dbReference>
<feature type="region of interest" description="Disordered" evidence="9">
    <location>
        <begin position="575"/>
        <end position="609"/>
    </location>
</feature>
<sequence>MATWDAGSSEHGKDVEKNGTVGVATEVLGTHEQLSDPADAKHSLHRALSARQISMIAIGGAIGTGLIIGTGSALQQSGPGSVFIAYSLVGLVVYVVMCALGEMATWIPAAGGFSIYATRFVDPALGFALGYTYWFKYIITTPNQLTAATLVIAYWCPPERVNPGVWVAIFLVAIIVINYLGVRFFGEFEFWLSSVKVLTMIGIILVSLILACGGGPNHTATGFQYWNTPGAFAEYKTTGSAGRFLGVWACMVNAVFAFLGTELVGITVGEAENPRKHIPRAIKLTFWRILVFYILAVLFLGMILPYDNADLKKAVSAASGTAAASPFVVAIQAAGIPTLPAFINGCILIFVFSAANSDLYIASRTLHGLALKKQAPSVLAITDKRGVPVFALGLSASICCLAFMSTSTSSRVVFGYFVNLVSIFGLLTWISILVSHIYFVKARNAQGVDPKSLRYKSPFGLWGSYGALAFCCLVALTKNFAVFTYGSAYGNFDYKNFITGYLGIPLYLIMIVGWKLVKKTKQVKPEEADLWTGKAAIDADEQMWLEKEAYENGTATRAQWCTTRVRDLAMSYRQDDAYGRPPPVPPHPPQQGYHQQQQDQYQQGQNGSYAQQYTQQPVRPYPGQVMYNQYGGPVQQPQSGYSPAQGAYSPSYSNPPYRSPQQTYNPQQYSPQVGTGQIPSYNPQAYANTSPAPYPTHYNSNQYSEATAQATSGPLDDPYGYQYSQSPQQAQTHGSFSPAQPQTHGSFSSAQMQTHGSFSPAQTYYTPPLQSSSMSPPPTVSPIPPTHGYVYPPPAQPDPPYRSPFSQSVSPPVPGHIEESWRPSPPIYSTATLTPQSAFPSPPISTPGPTPPAHSQLPIRTSSNRHPQARPLPGPPEAEGEGSYFGRRSTLSREEAEALTQEELFNQVEDAVRNAGRSDTWTPISTAHGRTMSQSTYSATSPRHSTGMSNGQRSPLATAAGANDTDDSDAEAAAGLKAMREDDERERAEEARRRSSGHTRLSTHGSQRNSHRTSHPLSPPPPDHPSDSDDYQGIPVDMTSYGGGIDMPLTRVADPNQHVATHDGYAMGGMSQNSSVRRSHPSQSSRGEQIYTPGSLQSFSPFNLPARVDAGGTGGNYEPRPDGRRPSFDEGDEDIFNGQQAEEHFPDEPLDIFFPSTSTYRPLPPPPPFPDGWVNNAQADTRAPPPYAPDGYVVDAYGTHVPRSTSLTSHSNTPQVTAPSRSKTDAEERKKAGNRTSGYSSTFDMTPASASAVALDLPSLAAKRFIPSKLGAPDFNKCEEPWALSAVVKWLMQVTMPEQTTELKEAAIIEALVNLFTNKVPTMNIADAEALSARVIQEMYTAGALQTTEEWVKIMPVAMSGVIFQLTGTGCYSPTLHDHIVPGRCYSHYCQRTLKKVNLSAQAPRSTETWVEFYKLSKDDLATKDKKEIERQNVLHEIVMTEDDYMSQLNVLRTVYRDPLDTADPSIITPKRKDNFIKDVFGRVDAVKQANEDHLLPQLKYRQQEQGPWIVGFSDIFRQWIRKAKAAYIDYAGAFPGATFTVRQEVERNIQFGQFLDRAREDIRGHRLGWDTYLKAPITRLQRYTLLLNTVLKNMKTDSEEKTNLQIAYEEVRAVTLECDTRVAEMQRKVDLADLTTKLVLRPGMQSAVELNLNHLGRELIFRGDLQRMGGNRFTWLDSHAILFDHYLVLAKTVTQRADQGGRLDKYDVSRLPIPMDLLAIESTSDMPVQKSSYVKGITTVTAVTARPNEPAQLNKTTSSQSMPTLQHMNTGVSSNSLHTVTSLEGNKDSDRILYPFKIKHLGRETYTLFAYSEQSRRDWCTKIIEAKTKHAAALFAQSAEPFRLRVIADSAFVYEPAFLGMSKSVLIQGTPVDRALKEVAHRFKETGRPAPVCRARVNCATSFTTPYPGKQMTAIGTDYGVFVSELDNPRGWTRAITISRVTQIAVLEEFNLFLMIAEKQLIAYNLDIVCPNDANGPSVSNDSARKAPQKLSGHKDVGFFATGRMKDRTLLFYKKRDNMSSTFKVLEPIYQKSSEKKRGIFKRGNTESFREYDEFYIPTECSGINLFHSSLAVSTARGFEVLTLDRKQSVSVPDLLPEHVQNIARHLKDQRALCMLRISDQEFLLCYVNCAVYINKHGDVSRSVIMEFVGTAQAVAMYGAYIILFDNDFVEIRNAQNGRLKQIISGKEIKCLDDGGCWTAGNSTPSSAVNNPAPQRTVKFVMQHPEMDKTQIVVELLLNEGMKE</sequence>
<dbReference type="InterPro" id="IPR041675">
    <property type="entry name" value="PH_5"/>
</dbReference>
<dbReference type="InterPro" id="IPR052233">
    <property type="entry name" value="Rho-type_GEFs"/>
</dbReference>
<dbReference type="PROSITE" id="PS50003">
    <property type="entry name" value="PH_DOMAIN"/>
    <property type="match status" value="1"/>
</dbReference>
<feature type="compositionally biased region" description="Pro residues" evidence="9">
    <location>
        <begin position="775"/>
        <end position="802"/>
    </location>
</feature>
<feature type="compositionally biased region" description="Pro residues" evidence="9">
    <location>
        <begin position="580"/>
        <end position="589"/>
    </location>
</feature>
<feature type="domain" description="CNH" evidence="13">
    <location>
        <begin position="1895"/>
        <end position="2200"/>
    </location>
</feature>
<dbReference type="EMBL" id="CP051139">
    <property type="protein sequence ID" value="QIW95242.1"/>
    <property type="molecule type" value="Genomic_DNA"/>
</dbReference>
<dbReference type="OrthoDB" id="660555at2759"/>
<evidence type="ECO:0000256" key="3">
    <source>
        <dbReference type="ARBA" id="ARBA00022553"/>
    </source>
</evidence>
<evidence type="ECO:0000313" key="14">
    <source>
        <dbReference type="EMBL" id="QIW95242.1"/>
    </source>
</evidence>
<dbReference type="SMART" id="SM00233">
    <property type="entry name" value="PH"/>
    <property type="match status" value="1"/>
</dbReference>
<dbReference type="InterPro" id="IPR001180">
    <property type="entry name" value="CNH_dom"/>
</dbReference>
<dbReference type="PANTHER" id="PTHR46572:SF1">
    <property type="entry name" value="RHO1 GUANINE NUCLEOTIDE EXCHANGE FACTOR TUS1"/>
    <property type="match status" value="1"/>
</dbReference>
<feature type="transmembrane region" description="Helical" evidence="10">
    <location>
        <begin position="386"/>
        <end position="404"/>
    </location>
</feature>
<dbReference type="GO" id="GO:0005085">
    <property type="term" value="F:guanyl-nucleotide exchange factor activity"/>
    <property type="evidence" value="ECO:0007669"/>
    <property type="project" value="UniProtKB-KW"/>
</dbReference>
<feature type="transmembrane region" description="Helical" evidence="10">
    <location>
        <begin position="286"/>
        <end position="304"/>
    </location>
</feature>
<dbReference type="Pfam" id="PF15405">
    <property type="entry name" value="PH_5"/>
    <property type="match status" value="1"/>
</dbReference>
<dbReference type="GO" id="GO:0016020">
    <property type="term" value="C:membrane"/>
    <property type="evidence" value="ECO:0007669"/>
    <property type="project" value="UniProtKB-SubCell"/>
</dbReference>
<keyword evidence="2" id="KW-0813">Transport</keyword>
<dbReference type="PROSITE" id="PS00218">
    <property type="entry name" value="AMINO_ACID_PERMEASE_1"/>
    <property type="match status" value="1"/>
</dbReference>
<dbReference type="PANTHER" id="PTHR46572">
    <property type="entry name" value="RHO1 GDP-GTP EXCHANGE PROTEIN 1-RELATED"/>
    <property type="match status" value="1"/>
</dbReference>
<gene>
    <name evidence="14" type="ORF">AMS68_000760</name>
</gene>
<evidence type="ECO:0000256" key="5">
    <source>
        <dbReference type="ARBA" id="ARBA00022692"/>
    </source>
</evidence>
<dbReference type="GO" id="GO:0006865">
    <property type="term" value="P:amino acid transport"/>
    <property type="evidence" value="ECO:0007669"/>
    <property type="project" value="UniProtKB-KW"/>
</dbReference>
<keyword evidence="8 10" id="KW-0472">Membrane</keyword>
<dbReference type="FunFam" id="1.20.1740.10:FF:000006">
    <property type="entry name" value="General amino acid permease"/>
    <property type="match status" value="1"/>
</dbReference>
<feature type="domain" description="DH" evidence="12">
    <location>
        <begin position="1430"/>
        <end position="1622"/>
    </location>
</feature>
<dbReference type="InterPro" id="IPR057283">
    <property type="entry name" value="RGF3_WH"/>
</dbReference>
<dbReference type="InterPro" id="IPR000219">
    <property type="entry name" value="DH_dom"/>
</dbReference>
<dbReference type="InterPro" id="IPR011993">
    <property type="entry name" value="PH-like_dom_sf"/>
</dbReference>
<dbReference type="InterPro" id="IPR004841">
    <property type="entry name" value="AA-permease/SLC12A_dom"/>
</dbReference>
<dbReference type="Pfam" id="PF00324">
    <property type="entry name" value="AA_permease"/>
    <property type="match status" value="1"/>
</dbReference>
<comment type="subcellular location">
    <subcellularLocation>
        <location evidence="1">Membrane</location>
        <topology evidence="1">Multi-pass membrane protein</topology>
    </subcellularLocation>
</comment>
<feature type="compositionally biased region" description="Basic and acidic residues" evidence="9">
    <location>
        <begin position="978"/>
        <end position="993"/>
    </location>
</feature>
<evidence type="ECO:0000256" key="10">
    <source>
        <dbReference type="SAM" id="Phobius"/>
    </source>
</evidence>
<name>A0A6H0XKJ2_9PEZI</name>
<feature type="transmembrane region" description="Helical" evidence="10">
    <location>
        <begin position="245"/>
        <end position="265"/>
    </location>
</feature>